<reference evidence="2 3" key="1">
    <citation type="submission" date="2019-07" db="EMBL/GenBank/DDBJ databases">
        <title>Aquicoccus porphyridii gen. nov., sp. nov., isolated from a small marine red alga, Porphyridium marinum.</title>
        <authorList>
            <person name="Liu L."/>
        </authorList>
    </citation>
    <scope>NUCLEOTIDE SEQUENCE [LARGE SCALE GENOMIC DNA]</scope>
    <source>
        <strain evidence="2 3">L1 8-17</strain>
    </source>
</reference>
<evidence type="ECO:0000259" key="1">
    <source>
        <dbReference type="PROSITE" id="PS50206"/>
    </source>
</evidence>
<dbReference type="RefSeq" id="WP_111362406.1">
    <property type="nucleotide sequence ID" value="NZ_VINQ01000001.1"/>
</dbReference>
<gene>
    <name evidence="2" type="ORF">FLO80_00395</name>
</gene>
<keyword evidence="2" id="KW-0808">Transferase</keyword>
<dbReference type="PANTHER" id="PTHR44086">
    <property type="entry name" value="THIOSULFATE SULFURTRANSFERASE RDL2, MITOCHONDRIAL-RELATED"/>
    <property type="match status" value="1"/>
</dbReference>
<proteinExistence type="predicted"/>
<dbReference type="SMART" id="SM00450">
    <property type="entry name" value="RHOD"/>
    <property type="match status" value="1"/>
</dbReference>
<dbReference type="Gene3D" id="3.40.250.10">
    <property type="entry name" value="Rhodanese-like domain"/>
    <property type="match status" value="1"/>
</dbReference>
<keyword evidence="3" id="KW-1185">Reference proteome</keyword>
<evidence type="ECO:0000313" key="2">
    <source>
        <dbReference type="EMBL" id="KAA0920675.1"/>
    </source>
</evidence>
<dbReference type="Pfam" id="PF00581">
    <property type="entry name" value="Rhodanese"/>
    <property type="match status" value="1"/>
</dbReference>
<dbReference type="SUPFAM" id="SSF52821">
    <property type="entry name" value="Rhodanese/Cell cycle control phosphatase"/>
    <property type="match status" value="1"/>
</dbReference>
<feature type="domain" description="Rhodanese" evidence="1">
    <location>
        <begin position="18"/>
        <end position="114"/>
    </location>
</feature>
<sequence length="115" mass="12289">MGNKIARIDPVEAVNGARDGTITLIDVRETGEVAATGKAKGARHIPMMLLSSKCDPRHPEFDSSLDPEKTIVLYCASGARSSSAGQMLSRMGFKDVRNLGGFQDWLRGGGAIERA</sequence>
<evidence type="ECO:0000313" key="3">
    <source>
        <dbReference type="Proteomes" id="UP000325291"/>
    </source>
</evidence>
<dbReference type="EMBL" id="VINQ01000001">
    <property type="protein sequence ID" value="KAA0920675.1"/>
    <property type="molecule type" value="Genomic_DNA"/>
</dbReference>
<organism evidence="2 3">
    <name type="scientific">Aquicoccus porphyridii</name>
    <dbReference type="NCBI Taxonomy" id="1852029"/>
    <lineage>
        <taxon>Bacteria</taxon>
        <taxon>Pseudomonadati</taxon>
        <taxon>Pseudomonadota</taxon>
        <taxon>Alphaproteobacteria</taxon>
        <taxon>Rhodobacterales</taxon>
        <taxon>Paracoccaceae</taxon>
        <taxon>Aquicoccus</taxon>
    </lineage>
</organism>
<comment type="caution">
    <text evidence="2">The sequence shown here is derived from an EMBL/GenBank/DDBJ whole genome shotgun (WGS) entry which is preliminary data.</text>
</comment>
<name>A0A5A9ZVG3_9RHOB</name>
<accession>A0A5A9ZVG3</accession>
<dbReference type="InterPro" id="IPR036873">
    <property type="entry name" value="Rhodanese-like_dom_sf"/>
</dbReference>
<dbReference type="PROSITE" id="PS50206">
    <property type="entry name" value="RHODANESE_3"/>
    <property type="match status" value="1"/>
</dbReference>
<protein>
    <submittedName>
        <fullName evidence="2">Sulfurtransferase</fullName>
    </submittedName>
</protein>
<dbReference type="Proteomes" id="UP000325291">
    <property type="component" value="Unassembled WGS sequence"/>
</dbReference>
<dbReference type="PANTHER" id="PTHR44086:SF10">
    <property type="entry name" value="THIOSULFATE SULFURTRANSFERASE_RHODANESE-LIKE DOMAIN-CONTAINING PROTEIN 3"/>
    <property type="match status" value="1"/>
</dbReference>
<dbReference type="GO" id="GO:0004792">
    <property type="term" value="F:thiosulfate-cyanide sulfurtransferase activity"/>
    <property type="evidence" value="ECO:0007669"/>
    <property type="project" value="TreeGrafter"/>
</dbReference>
<dbReference type="AlphaFoldDB" id="A0A5A9ZVG3"/>
<dbReference type="InterPro" id="IPR001763">
    <property type="entry name" value="Rhodanese-like_dom"/>
</dbReference>